<dbReference type="InterPro" id="IPR020471">
    <property type="entry name" value="AKR"/>
</dbReference>
<dbReference type="PROSITE" id="PS51379">
    <property type="entry name" value="4FE4S_FER_2"/>
    <property type="match status" value="2"/>
</dbReference>
<dbReference type="Pfam" id="PF00248">
    <property type="entry name" value="Aldo_ket_red"/>
    <property type="match status" value="1"/>
</dbReference>
<dbReference type="OrthoDB" id="9773828at2"/>
<dbReference type="InterPro" id="IPR017900">
    <property type="entry name" value="4Fe4S_Fe_S_CS"/>
</dbReference>
<evidence type="ECO:0000256" key="3">
    <source>
        <dbReference type="ARBA" id="ARBA00023014"/>
    </source>
</evidence>
<evidence type="ECO:0000256" key="2">
    <source>
        <dbReference type="ARBA" id="ARBA00023004"/>
    </source>
</evidence>
<dbReference type="Proteomes" id="UP000075737">
    <property type="component" value="Unassembled WGS sequence"/>
</dbReference>
<dbReference type="Gene3D" id="3.20.20.100">
    <property type="entry name" value="NADP-dependent oxidoreductase domain"/>
    <property type="match status" value="1"/>
</dbReference>
<keyword evidence="3" id="KW-0411">Iron-sulfur</keyword>
<keyword evidence="6" id="KW-1185">Reference proteome</keyword>
<dbReference type="GO" id="GO:0050580">
    <property type="term" value="F:2,5-didehydrogluconate reductase activity"/>
    <property type="evidence" value="ECO:0007669"/>
    <property type="project" value="UniProtKB-EC"/>
</dbReference>
<proteinExistence type="predicted"/>
<evidence type="ECO:0000259" key="4">
    <source>
        <dbReference type="PROSITE" id="PS51379"/>
    </source>
</evidence>
<dbReference type="PANTHER" id="PTHR43312">
    <property type="entry name" value="D-THREO-ALDOSE 1-DEHYDROGENASE"/>
    <property type="match status" value="1"/>
</dbReference>
<sequence>MKKNILGNTGLEVTELCFGALPMGPLQKNMDVKECTEVIAHALKKGINFIDTAQMYRTYDPIREAIKQTGIEPVISTKSTASTYEEMDNAVKEALEKLDRKYIDIFFLHAARAETDVFEVRKGALECLLDYKKKGIIKAVGISTHNVKVVELAALRDDIDVVFPIVNKKGIGILQGTVGEMIEAIKLCNQKGKGVMLMKVLGGGIMINEFNESLKFARSIEGYHSIAIGMVSKEEVDFNVDYFNGLFDEKRTPSLSGYSKRYSVVDVLCKGCRSCVAVCPGMAMEFDEERKKAYIVQEKCLTCGYCTSACREFAIRVI</sequence>
<feature type="domain" description="4Fe-4S ferredoxin-type" evidence="4">
    <location>
        <begin position="291"/>
        <end position="318"/>
    </location>
</feature>
<evidence type="ECO:0000313" key="6">
    <source>
        <dbReference type="Proteomes" id="UP000075737"/>
    </source>
</evidence>
<comment type="caution">
    <text evidence="5">The sequence shown here is derived from an EMBL/GenBank/DDBJ whole genome shotgun (WGS) entry which is preliminary data.</text>
</comment>
<dbReference type="EMBL" id="LOHZ01000023">
    <property type="protein sequence ID" value="KYO66877.1"/>
    <property type="molecule type" value="Genomic_DNA"/>
</dbReference>
<evidence type="ECO:0000256" key="1">
    <source>
        <dbReference type="ARBA" id="ARBA00022723"/>
    </source>
</evidence>
<reference evidence="5 6" key="1">
    <citation type="submission" date="2015-12" db="EMBL/GenBank/DDBJ databases">
        <title>Draft genome of Thermovenabulum gondwanense isolated from a red thermophilic microbial mat colonisisng an outflow channel of a bore well.</title>
        <authorList>
            <person name="Patel B.K."/>
        </authorList>
    </citation>
    <scope>NUCLEOTIDE SEQUENCE [LARGE SCALE GENOMIC DNA]</scope>
    <source>
        <strain evidence="5 6">R270</strain>
    </source>
</reference>
<dbReference type="InterPro" id="IPR017896">
    <property type="entry name" value="4Fe4S_Fe-S-bd"/>
</dbReference>
<dbReference type="PANTHER" id="PTHR43312:SF1">
    <property type="entry name" value="NADP-DEPENDENT OXIDOREDUCTASE DOMAIN-CONTAINING PROTEIN"/>
    <property type="match status" value="1"/>
</dbReference>
<dbReference type="STRING" id="520767.ATZ99_06940"/>
<evidence type="ECO:0000313" key="5">
    <source>
        <dbReference type="EMBL" id="KYO66877.1"/>
    </source>
</evidence>
<dbReference type="EC" id="1.1.1.274" evidence="5"/>
<keyword evidence="5" id="KW-0560">Oxidoreductase</keyword>
<dbReference type="InterPro" id="IPR036812">
    <property type="entry name" value="NAD(P)_OxRdtase_dom_sf"/>
</dbReference>
<feature type="domain" description="4Fe-4S ferredoxin-type" evidence="4">
    <location>
        <begin position="260"/>
        <end position="289"/>
    </location>
</feature>
<dbReference type="GO" id="GO:0046872">
    <property type="term" value="F:metal ion binding"/>
    <property type="evidence" value="ECO:0007669"/>
    <property type="project" value="UniProtKB-KW"/>
</dbReference>
<dbReference type="SUPFAM" id="SSF51430">
    <property type="entry name" value="NAD(P)-linked oxidoreductase"/>
    <property type="match status" value="1"/>
</dbReference>
<dbReference type="InterPro" id="IPR023210">
    <property type="entry name" value="NADP_OxRdtase_dom"/>
</dbReference>
<dbReference type="CDD" id="cd19100">
    <property type="entry name" value="AKR_unchar"/>
    <property type="match status" value="1"/>
</dbReference>
<accession>A0A162MPG7</accession>
<name>A0A162MPG7_9FIRM</name>
<dbReference type="SUPFAM" id="SSF54862">
    <property type="entry name" value="4Fe-4S ferredoxins"/>
    <property type="match status" value="1"/>
</dbReference>
<keyword evidence="2" id="KW-0408">Iron</keyword>
<dbReference type="PROSITE" id="PS00198">
    <property type="entry name" value="4FE4S_FER_1"/>
    <property type="match status" value="1"/>
</dbReference>
<dbReference type="AlphaFoldDB" id="A0A162MPG7"/>
<dbReference type="GO" id="GO:0051536">
    <property type="term" value="F:iron-sulfur cluster binding"/>
    <property type="evidence" value="ECO:0007669"/>
    <property type="project" value="UniProtKB-KW"/>
</dbReference>
<keyword evidence="1" id="KW-0479">Metal-binding</keyword>
<dbReference type="Pfam" id="PF13237">
    <property type="entry name" value="Fer4_10"/>
    <property type="match status" value="1"/>
</dbReference>
<dbReference type="RefSeq" id="WP_068747859.1">
    <property type="nucleotide sequence ID" value="NZ_LOHZ01000023.1"/>
</dbReference>
<dbReference type="PRINTS" id="PR00069">
    <property type="entry name" value="ALDKETRDTASE"/>
</dbReference>
<dbReference type="InterPro" id="IPR053135">
    <property type="entry name" value="AKR2_Oxidoreductase"/>
</dbReference>
<organism evidence="5 6">
    <name type="scientific">Thermovenabulum gondwanense</name>
    <dbReference type="NCBI Taxonomy" id="520767"/>
    <lineage>
        <taxon>Bacteria</taxon>
        <taxon>Bacillati</taxon>
        <taxon>Bacillota</taxon>
        <taxon>Clostridia</taxon>
        <taxon>Thermosediminibacterales</taxon>
        <taxon>Thermosediminibacteraceae</taxon>
        <taxon>Thermovenabulum</taxon>
    </lineage>
</organism>
<protein>
    <submittedName>
        <fullName evidence="5">2,5-diketo-D-gluconic acid reductase A</fullName>
        <ecNumber evidence="5">1.1.1.274</ecNumber>
    </submittedName>
</protein>
<gene>
    <name evidence="5" type="primary">dkgA</name>
    <name evidence="5" type="ORF">ATZ99_06940</name>
</gene>
<dbReference type="Gene3D" id="3.30.70.20">
    <property type="match status" value="1"/>
</dbReference>